<evidence type="ECO:0000313" key="3">
    <source>
        <dbReference type="Proteomes" id="UP001183607"/>
    </source>
</evidence>
<evidence type="ECO:0000313" key="2">
    <source>
        <dbReference type="EMBL" id="MDT0416654.1"/>
    </source>
</evidence>
<keyword evidence="1" id="KW-0472">Membrane</keyword>
<sequence>MSVWEVLIVALVLLLGLVGVLVPGVPGPWLVWAAILWWALQSPRPLSWGVLVGSTVVLLLSNLVRWLLPKRRVRGSGVNRRMMAWAGTGALLGFVLVPVLGAFPGYVGGMYLAERRRLGSHGDAAASTRTVMRAMGTSVLVELFSCLLIAGAWAGAEVWG</sequence>
<feature type="transmembrane region" description="Helical" evidence="1">
    <location>
        <begin position="133"/>
        <end position="156"/>
    </location>
</feature>
<protein>
    <submittedName>
        <fullName evidence="2">DUF456 domain-containing protein</fullName>
    </submittedName>
</protein>
<reference evidence="3" key="1">
    <citation type="submission" date="2023-07" db="EMBL/GenBank/DDBJ databases">
        <title>30 novel species of actinomycetes from the DSMZ collection.</title>
        <authorList>
            <person name="Nouioui I."/>
        </authorList>
    </citation>
    <scope>NUCLEOTIDE SEQUENCE [LARGE SCALE GENOMIC DNA]</scope>
    <source>
        <strain evidence="3">DSM 41982</strain>
    </source>
</reference>
<dbReference type="Proteomes" id="UP001183607">
    <property type="component" value="Unassembled WGS sequence"/>
</dbReference>
<feature type="transmembrane region" description="Helical" evidence="1">
    <location>
        <begin position="89"/>
        <end position="113"/>
    </location>
</feature>
<evidence type="ECO:0000256" key="1">
    <source>
        <dbReference type="SAM" id="Phobius"/>
    </source>
</evidence>
<keyword evidence="1" id="KW-0812">Transmembrane</keyword>
<dbReference type="EMBL" id="JAVRER010000019">
    <property type="protein sequence ID" value="MDT0416654.1"/>
    <property type="molecule type" value="Genomic_DNA"/>
</dbReference>
<organism evidence="2 3">
    <name type="scientific">Streptomyces evansiae</name>
    <dbReference type="NCBI Taxonomy" id="3075535"/>
    <lineage>
        <taxon>Bacteria</taxon>
        <taxon>Bacillati</taxon>
        <taxon>Actinomycetota</taxon>
        <taxon>Actinomycetes</taxon>
        <taxon>Kitasatosporales</taxon>
        <taxon>Streptomycetaceae</taxon>
        <taxon>Streptomyces</taxon>
    </lineage>
</organism>
<dbReference type="AlphaFoldDB" id="A0ABD5E5M7"/>
<accession>A0ABD5E5M7</accession>
<dbReference type="RefSeq" id="WP_007820629.1">
    <property type="nucleotide sequence ID" value="NZ_JAVRER010000019.1"/>
</dbReference>
<name>A0ABD5E5M7_9ACTN</name>
<feature type="transmembrane region" description="Helical" evidence="1">
    <location>
        <begin position="49"/>
        <end position="68"/>
    </location>
</feature>
<comment type="caution">
    <text evidence="2">The sequence shown here is derived from an EMBL/GenBank/DDBJ whole genome shotgun (WGS) entry which is preliminary data.</text>
</comment>
<gene>
    <name evidence="2" type="ORF">RM574_14265</name>
</gene>
<proteinExistence type="predicted"/>
<dbReference type="InterPro" id="IPR007403">
    <property type="entry name" value="DUF456"/>
</dbReference>
<keyword evidence="1" id="KW-1133">Transmembrane helix</keyword>
<dbReference type="Pfam" id="PF04306">
    <property type="entry name" value="DUF456"/>
    <property type="match status" value="1"/>
</dbReference>